<evidence type="ECO:0000256" key="3">
    <source>
        <dbReference type="ARBA" id="ARBA00022664"/>
    </source>
</evidence>
<feature type="compositionally biased region" description="Basic residues" evidence="8">
    <location>
        <begin position="556"/>
        <end position="574"/>
    </location>
</feature>
<evidence type="ECO:0000259" key="9">
    <source>
        <dbReference type="SMART" id="SM01115"/>
    </source>
</evidence>
<organism evidence="10 11">
    <name type="scientific">Klebsormidium nitens</name>
    <name type="common">Green alga</name>
    <name type="synonym">Ulothrix nitens</name>
    <dbReference type="NCBI Taxonomy" id="105231"/>
    <lineage>
        <taxon>Eukaryota</taxon>
        <taxon>Viridiplantae</taxon>
        <taxon>Streptophyta</taxon>
        <taxon>Klebsormidiophyceae</taxon>
        <taxon>Klebsormidiales</taxon>
        <taxon>Klebsormidiaceae</taxon>
        <taxon>Klebsormidium</taxon>
    </lineage>
</organism>
<dbReference type="SMART" id="SM01115">
    <property type="entry name" value="cwf21"/>
    <property type="match status" value="1"/>
</dbReference>
<feature type="region of interest" description="Disordered" evidence="8">
    <location>
        <begin position="159"/>
        <end position="904"/>
    </location>
</feature>
<dbReference type="InterPro" id="IPR051372">
    <property type="entry name" value="CWC21"/>
</dbReference>
<dbReference type="PANTHER" id="PTHR36562">
    <property type="entry name" value="SERINE/ARGININE REPETITIVE MATRIX 2"/>
    <property type="match status" value="1"/>
</dbReference>
<feature type="compositionally biased region" description="Basic and acidic residues" evidence="8">
    <location>
        <begin position="822"/>
        <end position="856"/>
    </location>
</feature>
<keyword evidence="4" id="KW-0747">Spliceosome</keyword>
<dbReference type="OMA" id="HQNKYLM"/>
<feature type="compositionally biased region" description="Basic and acidic residues" evidence="8">
    <location>
        <begin position="777"/>
        <end position="791"/>
    </location>
</feature>
<feature type="compositionally biased region" description="Low complexity" evidence="8">
    <location>
        <begin position="755"/>
        <end position="765"/>
    </location>
</feature>
<keyword evidence="5" id="KW-0508">mRNA splicing</keyword>
<feature type="domain" description="CWF21" evidence="9">
    <location>
        <begin position="56"/>
        <end position="101"/>
    </location>
</feature>
<comment type="similarity">
    <text evidence="2">Belongs to the CWC21 family.</text>
</comment>
<keyword evidence="3" id="KW-0507">mRNA processing</keyword>
<evidence type="ECO:0000313" key="11">
    <source>
        <dbReference type="Proteomes" id="UP000054558"/>
    </source>
</evidence>
<evidence type="ECO:0000256" key="6">
    <source>
        <dbReference type="ARBA" id="ARBA00023242"/>
    </source>
</evidence>
<dbReference type="GO" id="GO:0008380">
    <property type="term" value="P:RNA splicing"/>
    <property type="evidence" value="ECO:0007669"/>
    <property type="project" value="UniProtKB-KW"/>
</dbReference>
<gene>
    <name evidence="10" type="ORF">KFL_000650130</name>
</gene>
<keyword evidence="7" id="KW-0175">Coiled coil</keyword>
<evidence type="ECO:0000256" key="5">
    <source>
        <dbReference type="ARBA" id="ARBA00023187"/>
    </source>
</evidence>
<evidence type="ECO:0000256" key="7">
    <source>
        <dbReference type="SAM" id="Coils"/>
    </source>
</evidence>
<evidence type="ECO:0000313" key="10">
    <source>
        <dbReference type="EMBL" id="GAQ80880.1"/>
    </source>
</evidence>
<name>A0A1Y1HQH6_KLENI</name>
<proteinExistence type="inferred from homology"/>
<sequence length="904" mass="101430">MYNGIGLQTARGSGTNGYVQANKFLVRHRQTKIERRDFADGQGQGGVLRKANKDILDHEKKRQIELKILMLQESLEEEGYDEEEIEKKVDELRQELEAANAEVVVEDAAFMAQETHQIAMRKEKKMEVFKNALGLENVREGEAFDRDLQEQKKLERIAEREAKKEEERILKEAEEKAKKDAEKAAKRKAKEEKKEKKRLARELERQKEREERRLRKEKKAAAKRAAEEEAERLALEAKKAEEAAKQLRGEDRWQLEDEPKNGRAGTDKRRRYDSEEEEVGERSGKARSGRKDDDEIARSKKGRGRKESKGRKEDARSAAKSGEKSRGRDERRKTGRYDSESESESELSSSESELSESDPESEREALRKKKRAAAPTAPINGKKVRHDSPSEIEPEGSRGKNTEERAVARPQVRSPEDLPKRGRSAERGRRADTPPRRKEASPVVSPERSVSPPPRREVERRPSPAVHPRVTRSPPPRRDRSLSRDIPPPPRRDIRRESGSPRRSVSPPPRRRLSPDRRGRSPPRRAASPYRGGRLRRESPPPPRGGRFRHDSPPGRGRRPSPFRARSPPRRRSPVPRGYDERRRGARDESPARGRNGREGGRRERSPPRRRSPSSSRSPAPLGRSPIAPAGDSPVVPSRRPKALSPDERDRSRSPGRAGKSVGEGAKKPPAKRAVSESSDSYSDSLSGSSSEDESPVRKRAAPEGARGRAAPDDLLHEGLEAAPGVPKGRPVSDSEEEARVKRVRRDEEEDQAAVERAVAPVVAAAKRRADSPPVRDVPERGVSKRQKPNESDLEDEERFERARGKGVPAKRPLSESESDDEPARKKGRPGAEAKSAKAAEKGDDLLKKVTKEAPKAQRASKRRASSESDYSNSGSGSSFSGSSYSDSESDSESERRPKKSARK</sequence>
<feature type="compositionally biased region" description="Low complexity" evidence="8">
    <location>
        <begin position="441"/>
        <end position="450"/>
    </location>
</feature>
<dbReference type="InterPro" id="IPR013170">
    <property type="entry name" value="mRNA_splic_Cwf21_dom"/>
</dbReference>
<feature type="compositionally biased region" description="Low complexity" evidence="8">
    <location>
        <begin position="868"/>
        <end position="887"/>
    </location>
</feature>
<dbReference type="EMBL" id="DF237014">
    <property type="protein sequence ID" value="GAQ80880.1"/>
    <property type="molecule type" value="Genomic_DNA"/>
</dbReference>
<reference evidence="10 11" key="1">
    <citation type="journal article" date="2014" name="Nat. Commun.">
        <title>Klebsormidium flaccidum genome reveals primary factors for plant terrestrial adaptation.</title>
        <authorList>
            <person name="Hori K."/>
            <person name="Maruyama F."/>
            <person name="Fujisawa T."/>
            <person name="Togashi T."/>
            <person name="Yamamoto N."/>
            <person name="Seo M."/>
            <person name="Sato S."/>
            <person name="Yamada T."/>
            <person name="Mori H."/>
            <person name="Tajima N."/>
            <person name="Moriyama T."/>
            <person name="Ikeuchi M."/>
            <person name="Watanabe M."/>
            <person name="Wada H."/>
            <person name="Kobayashi K."/>
            <person name="Saito M."/>
            <person name="Masuda T."/>
            <person name="Sasaki-Sekimoto Y."/>
            <person name="Mashiguchi K."/>
            <person name="Awai K."/>
            <person name="Shimojima M."/>
            <person name="Masuda S."/>
            <person name="Iwai M."/>
            <person name="Nobusawa T."/>
            <person name="Narise T."/>
            <person name="Kondo S."/>
            <person name="Saito H."/>
            <person name="Sato R."/>
            <person name="Murakawa M."/>
            <person name="Ihara Y."/>
            <person name="Oshima-Yamada Y."/>
            <person name="Ohtaka K."/>
            <person name="Satoh M."/>
            <person name="Sonobe K."/>
            <person name="Ishii M."/>
            <person name="Ohtani R."/>
            <person name="Kanamori-Sato M."/>
            <person name="Honoki R."/>
            <person name="Miyazaki D."/>
            <person name="Mochizuki H."/>
            <person name="Umetsu J."/>
            <person name="Higashi K."/>
            <person name="Shibata D."/>
            <person name="Kamiya Y."/>
            <person name="Sato N."/>
            <person name="Nakamura Y."/>
            <person name="Tabata S."/>
            <person name="Ida S."/>
            <person name="Kurokawa K."/>
            <person name="Ohta H."/>
        </authorList>
    </citation>
    <scope>NUCLEOTIDE SEQUENCE [LARGE SCALE GENOMIC DNA]</scope>
    <source>
        <strain evidence="10 11">NIES-2285</strain>
    </source>
</reference>
<feature type="compositionally biased region" description="Low complexity" evidence="8">
    <location>
        <begin position="676"/>
        <end position="690"/>
    </location>
</feature>
<evidence type="ECO:0000256" key="4">
    <source>
        <dbReference type="ARBA" id="ARBA00022728"/>
    </source>
</evidence>
<evidence type="ECO:0000256" key="8">
    <source>
        <dbReference type="SAM" id="MobiDB-lite"/>
    </source>
</evidence>
<dbReference type="Pfam" id="PF08312">
    <property type="entry name" value="cwf21"/>
    <property type="match status" value="1"/>
</dbReference>
<feature type="compositionally biased region" description="Basic and acidic residues" evidence="8">
    <location>
        <begin position="414"/>
        <end position="440"/>
    </location>
</feature>
<feature type="compositionally biased region" description="Basic and acidic residues" evidence="8">
    <location>
        <begin position="738"/>
        <end position="747"/>
    </location>
</feature>
<evidence type="ECO:0000256" key="2">
    <source>
        <dbReference type="ARBA" id="ARBA00005954"/>
    </source>
</evidence>
<feature type="compositionally biased region" description="Basic and acidic residues" evidence="8">
    <location>
        <begin position="490"/>
        <end position="500"/>
    </location>
</feature>
<feature type="compositionally biased region" description="Basic and acidic residues" evidence="8">
    <location>
        <begin position="395"/>
        <end position="407"/>
    </location>
</feature>
<comment type="subcellular location">
    <subcellularLocation>
        <location evidence="1">Nucleus</location>
    </subcellularLocation>
</comment>
<dbReference type="GO" id="GO:0006397">
    <property type="term" value="P:mRNA processing"/>
    <property type="evidence" value="ECO:0007669"/>
    <property type="project" value="UniProtKB-KW"/>
</dbReference>
<accession>A0A1Y1HQH6</accession>
<dbReference type="AlphaFoldDB" id="A0A1Y1HQH6"/>
<feature type="compositionally biased region" description="Basic and acidic residues" evidence="8">
    <location>
        <begin position="706"/>
        <end position="720"/>
    </location>
</feature>
<dbReference type="Proteomes" id="UP000054558">
    <property type="component" value="Unassembled WGS sequence"/>
</dbReference>
<dbReference type="Gene3D" id="6.10.140.420">
    <property type="match status" value="1"/>
</dbReference>
<feature type="compositionally biased region" description="Basic and acidic residues" evidence="8">
    <location>
        <begin position="280"/>
        <end position="298"/>
    </location>
</feature>
<keyword evidence="11" id="KW-1185">Reference proteome</keyword>
<dbReference type="GO" id="GO:0005681">
    <property type="term" value="C:spliceosomal complex"/>
    <property type="evidence" value="ECO:0007669"/>
    <property type="project" value="UniProtKB-KW"/>
</dbReference>
<feature type="compositionally biased region" description="Basic and acidic residues" evidence="8">
    <location>
        <begin position="224"/>
        <end position="273"/>
    </location>
</feature>
<evidence type="ECO:0000256" key="1">
    <source>
        <dbReference type="ARBA" id="ARBA00004123"/>
    </source>
</evidence>
<protein>
    <recommendedName>
        <fullName evidence="9">CWF21 domain-containing protein</fullName>
    </recommendedName>
</protein>
<feature type="compositionally biased region" description="Low complexity" evidence="8">
    <location>
        <begin position="613"/>
        <end position="626"/>
    </location>
</feature>
<feature type="compositionally biased region" description="Basic and acidic residues" evidence="8">
    <location>
        <begin position="578"/>
        <end position="607"/>
    </location>
</feature>
<feature type="compositionally biased region" description="Basic and acidic residues" evidence="8">
    <location>
        <begin position="305"/>
        <end position="339"/>
    </location>
</feature>
<dbReference type="CDD" id="cd21373">
    <property type="entry name" value="cwf21_SRRM2-like"/>
    <property type="match status" value="1"/>
</dbReference>
<keyword evidence="6" id="KW-0539">Nucleus</keyword>
<feature type="coiled-coil region" evidence="7">
    <location>
        <begin position="75"/>
        <end position="109"/>
    </location>
</feature>
<dbReference type="OrthoDB" id="10267305at2759"/>
<dbReference type="GO" id="GO:0005634">
    <property type="term" value="C:nucleus"/>
    <property type="evidence" value="ECO:0000318"/>
    <property type="project" value="GO_Central"/>
</dbReference>
<dbReference type="STRING" id="105231.A0A1Y1HQH6"/>
<dbReference type="PANTHER" id="PTHR36562:SF5">
    <property type="entry name" value="SERINE_ARGININE REPETITIVE MATRIX 2"/>
    <property type="match status" value="1"/>
</dbReference>
<feature type="compositionally biased region" description="Basic and acidic residues" evidence="8">
    <location>
        <begin position="159"/>
        <end position="214"/>
    </location>
</feature>